<gene>
    <name evidence="1" type="ORF">UFOVP386_47</name>
</gene>
<dbReference type="EMBL" id="LR798330">
    <property type="protein sequence ID" value="CAB5224316.1"/>
    <property type="molecule type" value="Genomic_DNA"/>
</dbReference>
<protein>
    <submittedName>
        <fullName evidence="1">Uncharacterized protein</fullName>
    </submittedName>
</protein>
<evidence type="ECO:0000313" key="1">
    <source>
        <dbReference type="EMBL" id="CAB5224316.1"/>
    </source>
</evidence>
<name>A0A6J7X278_9CAUD</name>
<reference evidence="1" key="1">
    <citation type="submission" date="2020-05" db="EMBL/GenBank/DDBJ databases">
        <authorList>
            <person name="Chiriac C."/>
            <person name="Salcher M."/>
            <person name="Ghai R."/>
            <person name="Kavagutti S V."/>
        </authorList>
    </citation>
    <scope>NUCLEOTIDE SEQUENCE</scope>
</reference>
<proteinExistence type="predicted"/>
<organism evidence="1">
    <name type="scientific">uncultured Caudovirales phage</name>
    <dbReference type="NCBI Taxonomy" id="2100421"/>
    <lineage>
        <taxon>Viruses</taxon>
        <taxon>Duplodnaviria</taxon>
        <taxon>Heunggongvirae</taxon>
        <taxon>Uroviricota</taxon>
        <taxon>Caudoviricetes</taxon>
        <taxon>Peduoviridae</taxon>
        <taxon>Maltschvirus</taxon>
        <taxon>Maltschvirus maltsch</taxon>
    </lineage>
</organism>
<sequence length="165" mass="18811">MEMEKINYSDIVNMTSGEFSKSRAESLSNIFIEKMEEGISNPMEILAQLEFLSQILDKVKSRARQLSMDEISRYGDEAKSGITAYGGITLRLKEAGVKYHYEHNEIWNSIKSKEDIISQERKDLETMLKTISRPTSFINQETGEIHELIPAIKSSTTTIEVSLKK</sequence>
<accession>A0A6J7X278</accession>